<evidence type="ECO:0000256" key="3">
    <source>
        <dbReference type="ARBA" id="ARBA00023163"/>
    </source>
</evidence>
<name>A0ABW5N898_9FLAO</name>
<dbReference type="RefSeq" id="WP_378256500.1">
    <property type="nucleotide sequence ID" value="NZ_JBHSJV010000001.1"/>
</dbReference>
<evidence type="ECO:0000256" key="2">
    <source>
        <dbReference type="ARBA" id="ARBA00023125"/>
    </source>
</evidence>
<feature type="domain" description="HTH araC/xylS-type" evidence="4">
    <location>
        <begin position="186"/>
        <end position="283"/>
    </location>
</feature>
<dbReference type="Pfam" id="PF12833">
    <property type="entry name" value="HTH_18"/>
    <property type="match status" value="1"/>
</dbReference>
<dbReference type="InterPro" id="IPR009057">
    <property type="entry name" value="Homeodomain-like_sf"/>
</dbReference>
<dbReference type="SMART" id="SM00342">
    <property type="entry name" value="HTH_ARAC"/>
    <property type="match status" value="1"/>
</dbReference>
<dbReference type="Pfam" id="PF02311">
    <property type="entry name" value="AraC_binding"/>
    <property type="match status" value="1"/>
</dbReference>
<protein>
    <submittedName>
        <fullName evidence="5">AraC family transcriptional regulator</fullName>
    </submittedName>
</protein>
<dbReference type="PANTHER" id="PTHR43280">
    <property type="entry name" value="ARAC-FAMILY TRANSCRIPTIONAL REGULATOR"/>
    <property type="match status" value="1"/>
</dbReference>
<dbReference type="Gene3D" id="1.10.10.60">
    <property type="entry name" value="Homeodomain-like"/>
    <property type="match status" value="2"/>
</dbReference>
<reference evidence="6" key="1">
    <citation type="journal article" date="2019" name="Int. J. Syst. Evol. Microbiol.">
        <title>The Global Catalogue of Microorganisms (GCM) 10K type strain sequencing project: providing services to taxonomists for standard genome sequencing and annotation.</title>
        <authorList>
            <consortium name="The Broad Institute Genomics Platform"/>
            <consortium name="The Broad Institute Genome Sequencing Center for Infectious Disease"/>
            <person name="Wu L."/>
            <person name="Ma J."/>
        </authorList>
    </citation>
    <scope>NUCLEOTIDE SEQUENCE [LARGE SCALE GENOMIC DNA]</scope>
    <source>
        <strain evidence="6">KCTC 42423</strain>
    </source>
</reference>
<proteinExistence type="predicted"/>
<gene>
    <name evidence="5" type="ORF">ACFSTE_10135</name>
</gene>
<comment type="caution">
    <text evidence="5">The sequence shown here is derived from an EMBL/GenBank/DDBJ whole genome shotgun (WGS) entry which is preliminary data.</text>
</comment>
<dbReference type="PROSITE" id="PS01124">
    <property type="entry name" value="HTH_ARAC_FAMILY_2"/>
    <property type="match status" value="1"/>
</dbReference>
<keyword evidence="1" id="KW-0805">Transcription regulation</keyword>
<evidence type="ECO:0000259" key="4">
    <source>
        <dbReference type="PROSITE" id="PS01124"/>
    </source>
</evidence>
<dbReference type="InterPro" id="IPR003313">
    <property type="entry name" value="AraC-bd"/>
</dbReference>
<sequence length="292" mass="33693">MPNNKAERTVINLNKLGFNRFLQFGHYKYTEAKPKLENHIHEDSIELCFFLKGQQFYRIKNELFQLKGNDIIIISPNTQHSTGTYPEDKGELFWLQVSLNEQEGLLCNLPSHQTNSLLSQLTKNSDIIFKGAHSLKTSLEELMTELQNPTSSLTALKINHLLIHVLLETLNLAQTPTQETSSERLEIINQYIMDNLHRIIYVDELASLIHVSTGYFKPWFRKNTGITPKEYINRIKIEKAKILLSQKKSVTQVAFDLGYNSSQYFATSFKKFTGITPKSFLLSHKLFPKRNS</sequence>
<dbReference type="InterPro" id="IPR014710">
    <property type="entry name" value="RmlC-like_jellyroll"/>
</dbReference>
<dbReference type="EMBL" id="JBHULX010000017">
    <property type="protein sequence ID" value="MFD2591184.1"/>
    <property type="molecule type" value="Genomic_DNA"/>
</dbReference>
<organism evidence="5 6">
    <name type="scientific">Aquimarina hainanensis</name>
    <dbReference type="NCBI Taxonomy" id="1578017"/>
    <lineage>
        <taxon>Bacteria</taxon>
        <taxon>Pseudomonadati</taxon>
        <taxon>Bacteroidota</taxon>
        <taxon>Flavobacteriia</taxon>
        <taxon>Flavobacteriales</taxon>
        <taxon>Flavobacteriaceae</taxon>
        <taxon>Aquimarina</taxon>
    </lineage>
</organism>
<dbReference type="PROSITE" id="PS00041">
    <property type="entry name" value="HTH_ARAC_FAMILY_1"/>
    <property type="match status" value="1"/>
</dbReference>
<evidence type="ECO:0000313" key="6">
    <source>
        <dbReference type="Proteomes" id="UP001597459"/>
    </source>
</evidence>
<dbReference type="InterPro" id="IPR020449">
    <property type="entry name" value="Tscrpt_reg_AraC-type_HTH"/>
</dbReference>
<dbReference type="PRINTS" id="PR00032">
    <property type="entry name" value="HTHARAC"/>
</dbReference>
<keyword evidence="6" id="KW-1185">Reference proteome</keyword>
<dbReference type="InterPro" id="IPR037923">
    <property type="entry name" value="HTH-like"/>
</dbReference>
<dbReference type="PANTHER" id="PTHR43280:SF28">
    <property type="entry name" value="HTH-TYPE TRANSCRIPTIONAL ACTIVATOR RHAS"/>
    <property type="match status" value="1"/>
</dbReference>
<evidence type="ECO:0000313" key="5">
    <source>
        <dbReference type="EMBL" id="MFD2591184.1"/>
    </source>
</evidence>
<dbReference type="InterPro" id="IPR018060">
    <property type="entry name" value="HTH_AraC"/>
</dbReference>
<keyword evidence="2" id="KW-0238">DNA-binding</keyword>
<accession>A0ABW5N898</accession>
<dbReference type="Proteomes" id="UP001597459">
    <property type="component" value="Unassembled WGS sequence"/>
</dbReference>
<keyword evidence="3" id="KW-0804">Transcription</keyword>
<evidence type="ECO:0000256" key="1">
    <source>
        <dbReference type="ARBA" id="ARBA00023015"/>
    </source>
</evidence>
<dbReference type="SUPFAM" id="SSF51215">
    <property type="entry name" value="Regulatory protein AraC"/>
    <property type="match status" value="1"/>
</dbReference>
<dbReference type="Gene3D" id="2.60.120.10">
    <property type="entry name" value="Jelly Rolls"/>
    <property type="match status" value="1"/>
</dbReference>
<dbReference type="SUPFAM" id="SSF46689">
    <property type="entry name" value="Homeodomain-like"/>
    <property type="match status" value="2"/>
</dbReference>
<dbReference type="InterPro" id="IPR018062">
    <property type="entry name" value="HTH_AraC-typ_CS"/>
</dbReference>